<sequence length="241" mass="26023">MALSRISRKRKQPNDSNDNVARSSSMGHKDTTDTQASKKRTLADASVTSPAAKRPRKETPPEPKSSPKKEKGKTTPNATPPKLNSADVPPAGLPPAVTAKVNAVHAFISQKPGSLLQRTGPGGHRIHLPEVELLAALMAATADYELGDPYGVDVADVEDAIEARVEAAHHITGEPVVSLVIDTEMRSSFERRLQSRVARCGLEGVSLLEVELEAQALARREMRRWITIDGQMESLRCGEGD</sequence>
<accession>A0A9P4UKT2</accession>
<dbReference type="Proteomes" id="UP000799441">
    <property type="component" value="Unassembled WGS sequence"/>
</dbReference>
<feature type="compositionally biased region" description="Basic residues" evidence="1">
    <location>
        <begin position="1"/>
        <end position="11"/>
    </location>
</feature>
<name>A0A9P4UKT2_9PEZI</name>
<feature type="compositionally biased region" description="Polar residues" evidence="1">
    <location>
        <begin position="14"/>
        <end position="26"/>
    </location>
</feature>
<evidence type="ECO:0000256" key="1">
    <source>
        <dbReference type="SAM" id="MobiDB-lite"/>
    </source>
</evidence>
<gene>
    <name evidence="2" type="ORF">K431DRAFT_288229</name>
</gene>
<dbReference type="EMBL" id="MU003836">
    <property type="protein sequence ID" value="KAF2717794.1"/>
    <property type="molecule type" value="Genomic_DNA"/>
</dbReference>
<reference evidence="2" key="1">
    <citation type="journal article" date="2020" name="Stud. Mycol.">
        <title>101 Dothideomycetes genomes: a test case for predicting lifestyles and emergence of pathogens.</title>
        <authorList>
            <person name="Haridas S."/>
            <person name="Albert R."/>
            <person name="Binder M."/>
            <person name="Bloem J."/>
            <person name="Labutti K."/>
            <person name="Salamov A."/>
            <person name="Andreopoulos B."/>
            <person name="Baker S."/>
            <person name="Barry K."/>
            <person name="Bills G."/>
            <person name="Bluhm B."/>
            <person name="Cannon C."/>
            <person name="Castanera R."/>
            <person name="Culley D."/>
            <person name="Daum C."/>
            <person name="Ezra D."/>
            <person name="Gonzalez J."/>
            <person name="Henrissat B."/>
            <person name="Kuo A."/>
            <person name="Liang C."/>
            <person name="Lipzen A."/>
            <person name="Lutzoni F."/>
            <person name="Magnuson J."/>
            <person name="Mondo S."/>
            <person name="Nolan M."/>
            <person name="Ohm R."/>
            <person name="Pangilinan J."/>
            <person name="Park H.-J."/>
            <person name="Ramirez L."/>
            <person name="Alfaro M."/>
            <person name="Sun H."/>
            <person name="Tritt A."/>
            <person name="Yoshinaga Y."/>
            <person name="Zwiers L.-H."/>
            <person name="Turgeon B."/>
            <person name="Goodwin S."/>
            <person name="Spatafora J."/>
            <person name="Crous P."/>
            <person name="Grigoriev I."/>
        </authorList>
    </citation>
    <scope>NUCLEOTIDE SEQUENCE</scope>
    <source>
        <strain evidence="2">CBS 116435</strain>
    </source>
</reference>
<evidence type="ECO:0000313" key="3">
    <source>
        <dbReference type="Proteomes" id="UP000799441"/>
    </source>
</evidence>
<feature type="compositionally biased region" description="Basic and acidic residues" evidence="1">
    <location>
        <begin position="57"/>
        <end position="73"/>
    </location>
</feature>
<evidence type="ECO:0000313" key="2">
    <source>
        <dbReference type="EMBL" id="KAF2717794.1"/>
    </source>
</evidence>
<dbReference type="AlphaFoldDB" id="A0A9P4UKT2"/>
<keyword evidence="3" id="KW-1185">Reference proteome</keyword>
<protein>
    <submittedName>
        <fullName evidence="2">Uncharacterized protein</fullName>
    </submittedName>
</protein>
<proteinExistence type="predicted"/>
<comment type="caution">
    <text evidence="2">The sequence shown here is derived from an EMBL/GenBank/DDBJ whole genome shotgun (WGS) entry which is preliminary data.</text>
</comment>
<feature type="region of interest" description="Disordered" evidence="1">
    <location>
        <begin position="1"/>
        <end position="94"/>
    </location>
</feature>
<organism evidence="2 3">
    <name type="scientific">Polychaeton citri CBS 116435</name>
    <dbReference type="NCBI Taxonomy" id="1314669"/>
    <lineage>
        <taxon>Eukaryota</taxon>
        <taxon>Fungi</taxon>
        <taxon>Dikarya</taxon>
        <taxon>Ascomycota</taxon>
        <taxon>Pezizomycotina</taxon>
        <taxon>Dothideomycetes</taxon>
        <taxon>Dothideomycetidae</taxon>
        <taxon>Capnodiales</taxon>
        <taxon>Capnodiaceae</taxon>
        <taxon>Polychaeton</taxon>
    </lineage>
</organism>